<sequence>MSAKDYYEKDFYADLGVSKTATAAEIKKAYRKLARDLHPDKNPGNKVAEEKFKTVSEAYDVLSDDAKRKEYDEAQSMAAAGPFRGFGGQSAGGAGGFDLNDLLRNQGGAGGLGDIFGGLFNRSATNTRAARARRGNDVETEVRISFTEAVTGVTVPLRLAERSTCPTCLGTGARPGTSAHDCPVCNGSGLTTRNQGSFAFSEPCTNCRGTGSIIDDPCPTCHGERTVLQSRTLSTRIPAGVADGQRIRLAGKGEAGSGGGPHGDLFVVVHVSGHELFGRTGDNLTLTVPVTFPELVLGTDLTVPTLNGSVRLRVAPGTASGRKLRVKGAGVKRRDSIGDLIVTVEVAVPQKLSEEAKQALEAFAAAATTDPRPAITKAIAASARS</sequence>
<dbReference type="FunFam" id="2.60.260.20:FF:000013">
    <property type="entry name" value="DnaJ subfamily B member 11"/>
    <property type="match status" value="1"/>
</dbReference>
<dbReference type="InterPro" id="IPR036869">
    <property type="entry name" value="J_dom_sf"/>
</dbReference>
<dbReference type="PRINTS" id="PR00625">
    <property type="entry name" value="JDOMAIN"/>
</dbReference>
<evidence type="ECO:0000256" key="10">
    <source>
        <dbReference type="ARBA" id="ARBA00067609"/>
    </source>
</evidence>
<comment type="similarity">
    <text evidence="9 11">Belongs to the DnaJ family.</text>
</comment>
<feature type="zinc finger region" description="CR-type" evidence="12">
    <location>
        <begin position="152"/>
        <end position="230"/>
    </location>
</feature>
<evidence type="ECO:0000256" key="6">
    <source>
        <dbReference type="ARBA" id="ARBA00022833"/>
    </source>
</evidence>
<evidence type="ECO:0000259" key="13">
    <source>
        <dbReference type="PROSITE" id="PS50076"/>
    </source>
</evidence>
<dbReference type="GO" id="GO:0008270">
    <property type="term" value="F:zinc ion binding"/>
    <property type="evidence" value="ECO:0007669"/>
    <property type="project" value="UniProtKB-UniRule"/>
</dbReference>
<evidence type="ECO:0000313" key="16">
    <source>
        <dbReference type="Proteomes" id="UP000198741"/>
    </source>
</evidence>
<dbReference type="Pfam" id="PF00684">
    <property type="entry name" value="DnaJ_CXXCXGXG"/>
    <property type="match status" value="1"/>
</dbReference>
<dbReference type="InterPro" id="IPR002939">
    <property type="entry name" value="DnaJ_C"/>
</dbReference>
<dbReference type="CDD" id="cd10747">
    <property type="entry name" value="DnaJ_C"/>
    <property type="match status" value="1"/>
</dbReference>
<comment type="subcellular location">
    <subcellularLocation>
        <location evidence="11">Cytoplasm</location>
    </subcellularLocation>
</comment>
<feature type="domain" description="CR-type" evidence="14">
    <location>
        <begin position="152"/>
        <end position="230"/>
    </location>
</feature>
<keyword evidence="1 11" id="KW-0963">Cytoplasm</keyword>
<evidence type="ECO:0000313" key="15">
    <source>
        <dbReference type="EMBL" id="SDO47536.1"/>
    </source>
</evidence>
<name>A0A1H0JUY2_9ACTN</name>
<evidence type="ECO:0000256" key="8">
    <source>
        <dbReference type="ARBA" id="ARBA00023186"/>
    </source>
</evidence>
<evidence type="ECO:0000256" key="2">
    <source>
        <dbReference type="ARBA" id="ARBA00022705"/>
    </source>
</evidence>
<dbReference type="FunFam" id="2.10.230.10:FF:000002">
    <property type="entry name" value="Molecular chaperone DnaJ"/>
    <property type="match status" value="1"/>
</dbReference>
<dbReference type="Pfam" id="PF01556">
    <property type="entry name" value="DnaJ_C"/>
    <property type="match status" value="1"/>
</dbReference>
<keyword evidence="8 11" id="KW-0143">Chaperone</keyword>
<feature type="binding site" evidence="11">
    <location>
        <position position="221"/>
    </location>
    <ligand>
        <name>Zn(2+)</name>
        <dbReference type="ChEBI" id="CHEBI:29105"/>
        <label>1</label>
    </ligand>
</feature>
<organism evidence="15 16">
    <name type="scientific">Nakamurella panacisegetis</name>
    <dbReference type="NCBI Taxonomy" id="1090615"/>
    <lineage>
        <taxon>Bacteria</taxon>
        <taxon>Bacillati</taxon>
        <taxon>Actinomycetota</taxon>
        <taxon>Actinomycetes</taxon>
        <taxon>Nakamurellales</taxon>
        <taxon>Nakamurellaceae</taxon>
        <taxon>Nakamurella</taxon>
    </lineage>
</organism>
<keyword evidence="5 11" id="KW-0863">Zinc-finger</keyword>
<dbReference type="Proteomes" id="UP000198741">
    <property type="component" value="Chromosome I"/>
</dbReference>
<dbReference type="NCBIfam" id="NF008035">
    <property type="entry name" value="PRK10767.1"/>
    <property type="match status" value="1"/>
</dbReference>
<reference evidence="15 16" key="1">
    <citation type="submission" date="2016-10" db="EMBL/GenBank/DDBJ databases">
        <authorList>
            <person name="de Groot N.N."/>
        </authorList>
    </citation>
    <scope>NUCLEOTIDE SEQUENCE [LARGE SCALE GENOMIC DNA]</scope>
    <source>
        <strain evidence="16">P4-7,KCTC 19426,CECT 7604</strain>
    </source>
</reference>
<dbReference type="NCBIfam" id="TIGR02349">
    <property type="entry name" value="DnaJ_bact"/>
    <property type="match status" value="1"/>
</dbReference>
<evidence type="ECO:0000259" key="14">
    <source>
        <dbReference type="PROSITE" id="PS51188"/>
    </source>
</evidence>
<dbReference type="InterPro" id="IPR001623">
    <property type="entry name" value="DnaJ_domain"/>
</dbReference>
<evidence type="ECO:0000256" key="11">
    <source>
        <dbReference type="HAMAP-Rule" id="MF_01152"/>
    </source>
</evidence>
<dbReference type="SUPFAM" id="SSF57938">
    <property type="entry name" value="DnaJ/Hsp40 cysteine-rich domain"/>
    <property type="match status" value="1"/>
</dbReference>
<feature type="binding site" evidence="11">
    <location>
        <position position="182"/>
    </location>
    <ligand>
        <name>Zn(2+)</name>
        <dbReference type="ChEBI" id="CHEBI:29105"/>
        <label>2</label>
    </ligand>
</feature>
<dbReference type="HAMAP" id="MF_01152">
    <property type="entry name" value="DnaJ"/>
    <property type="match status" value="1"/>
</dbReference>
<dbReference type="SUPFAM" id="SSF46565">
    <property type="entry name" value="Chaperone J-domain"/>
    <property type="match status" value="1"/>
</dbReference>
<dbReference type="GO" id="GO:0009408">
    <property type="term" value="P:response to heat"/>
    <property type="evidence" value="ECO:0007669"/>
    <property type="project" value="InterPro"/>
</dbReference>
<keyword evidence="3 11" id="KW-0479">Metal-binding</keyword>
<gene>
    <name evidence="11" type="primary">dnaJ</name>
    <name evidence="15" type="ORF">SAMN04515671_1056</name>
</gene>
<evidence type="ECO:0000256" key="3">
    <source>
        <dbReference type="ARBA" id="ARBA00022723"/>
    </source>
</evidence>
<dbReference type="CDD" id="cd10719">
    <property type="entry name" value="DnaJ_zf"/>
    <property type="match status" value="1"/>
</dbReference>
<feature type="binding site" evidence="11">
    <location>
        <position position="185"/>
    </location>
    <ligand>
        <name>Zn(2+)</name>
        <dbReference type="ChEBI" id="CHEBI:29105"/>
        <label>2</label>
    </ligand>
</feature>
<evidence type="ECO:0000256" key="1">
    <source>
        <dbReference type="ARBA" id="ARBA00022490"/>
    </source>
</evidence>
<dbReference type="Gene3D" id="2.10.230.10">
    <property type="entry name" value="Heat shock protein DnaJ, cysteine-rich domain"/>
    <property type="match status" value="1"/>
</dbReference>
<feature type="domain" description="J" evidence="13">
    <location>
        <begin position="10"/>
        <end position="75"/>
    </location>
</feature>
<dbReference type="EMBL" id="LT629710">
    <property type="protein sequence ID" value="SDO47536.1"/>
    <property type="molecule type" value="Genomic_DNA"/>
</dbReference>
<dbReference type="PROSITE" id="PS50076">
    <property type="entry name" value="DNAJ_2"/>
    <property type="match status" value="1"/>
</dbReference>
<evidence type="ECO:0000256" key="5">
    <source>
        <dbReference type="ARBA" id="ARBA00022771"/>
    </source>
</evidence>
<keyword evidence="16" id="KW-1185">Reference proteome</keyword>
<dbReference type="GO" id="GO:0051082">
    <property type="term" value="F:unfolded protein binding"/>
    <property type="evidence" value="ECO:0007669"/>
    <property type="project" value="UniProtKB-UniRule"/>
</dbReference>
<evidence type="ECO:0000256" key="7">
    <source>
        <dbReference type="ARBA" id="ARBA00023016"/>
    </source>
</evidence>
<dbReference type="PANTHER" id="PTHR43096:SF54">
    <property type="entry name" value="CHAPERONE PROTEIN DNAJ 1"/>
    <property type="match status" value="1"/>
</dbReference>
<dbReference type="GO" id="GO:0042026">
    <property type="term" value="P:protein refolding"/>
    <property type="evidence" value="ECO:0007669"/>
    <property type="project" value="TreeGrafter"/>
</dbReference>
<dbReference type="Gene3D" id="2.60.260.20">
    <property type="entry name" value="Urease metallochaperone UreE, N-terminal domain"/>
    <property type="match status" value="2"/>
</dbReference>
<protein>
    <recommendedName>
        <fullName evidence="10 11">Chaperone protein DnaJ</fullName>
    </recommendedName>
</protein>
<keyword evidence="4 11" id="KW-0677">Repeat</keyword>
<dbReference type="InterPro" id="IPR008971">
    <property type="entry name" value="HSP40/DnaJ_pept-bd"/>
</dbReference>
<dbReference type="SUPFAM" id="SSF49493">
    <property type="entry name" value="HSP40/DnaJ peptide-binding domain"/>
    <property type="match status" value="2"/>
</dbReference>
<feature type="binding site" evidence="11">
    <location>
        <position position="165"/>
    </location>
    <ligand>
        <name>Zn(2+)</name>
        <dbReference type="ChEBI" id="CHEBI:29105"/>
        <label>1</label>
    </ligand>
</feature>
<dbReference type="STRING" id="1090615.SAMN04515671_1056"/>
<dbReference type="GO" id="GO:0006260">
    <property type="term" value="P:DNA replication"/>
    <property type="evidence" value="ECO:0007669"/>
    <property type="project" value="UniProtKB-KW"/>
</dbReference>
<dbReference type="PROSITE" id="PS51188">
    <property type="entry name" value="ZF_CR"/>
    <property type="match status" value="1"/>
</dbReference>
<evidence type="ECO:0000256" key="4">
    <source>
        <dbReference type="ARBA" id="ARBA00022737"/>
    </source>
</evidence>
<dbReference type="GO" id="GO:0005524">
    <property type="term" value="F:ATP binding"/>
    <property type="evidence" value="ECO:0007669"/>
    <property type="project" value="InterPro"/>
</dbReference>
<dbReference type="InterPro" id="IPR001305">
    <property type="entry name" value="HSP_DnaJ_Cys-rich_dom"/>
</dbReference>
<feature type="binding site" evidence="11">
    <location>
        <position position="204"/>
    </location>
    <ligand>
        <name>Zn(2+)</name>
        <dbReference type="ChEBI" id="CHEBI:29105"/>
        <label>2</label>
    </ligand>
</feature>
<dbReference type="PANTHER" id="PTHR43096">
    <property type="entry name" value="DNAJ HOMOLOG 1, MITOCHONDRIAL-RELATED"/>
    <property type="match status" value="1"/>
</dbReference>
<keyword evidence="2 11" id="KW-0235">DNA replication</keyword>
<dbReference type="CDD" id="cd06257">
    <property type="entry name" value="DnaJ"/>
    <property type="match status" value="1"/>
</dbReference>
<keyword evidence="7 11" id="KW-0346">Stress response</keyword>
<comment type="domain">
    <text evidence="11">The J domain is necessary and sufficient to stimulate DnaK ATPase activity. Zinc center 1 plays an important role in the autonomous, DnaK-independent chaperone activity of DnaJ. Zinc center 2 is essential for interaction with DnaK and for DnaJ activity.</text>
</comment>
<dbReference type="OrthoDB" id="9779889at2"/>
<feature type="binding site" evidence="11">
    <location>
        <position position="218"/>
    </location>
    <ligand>
        <name>Zn(2+)</name>
        <dbReference type="ChEBI" id="CHEBI:29105"/>
        <label>1</label>
    </ligand>
</feature>
<feature type="binding site" evidence="11">
    <location>
        <position position="168"/>
    </location>
    <ligand>
        <name>Zn(2+)</name>
        <dbReference type="ChEBI" id="CHEBI:29105"/>
        <label>1</label>
    </ligand>
</feature>
<dbReference type="InterPro" id="IPR018253">
    <property type="entry name" value="DnaJ_domain_CS"/>
</dbReference>
<comment type="caution">
    <text evidence="11">Lacks conserved residue(s) required for the propagation of feature annotation.</text>
</comment>
<evidence type="ECO:0000256" key="12">
    <source>
        <dbReference type="PROSITE-ProRule" id="PRU00546"/>
    </source>
</evidence>
<dbReference type="PROSITE" id="PS00636">
    <property type="entry name" value="DNAJ_1"/>
    <property type="match status" value="1"/>
</dbReference>
<dbReference type="RefSeq" id="WP_090474892.1">
    <property type="nucleotide sequence ID" value="NZ_LT629710.1"/>
</dbReference>
<dbReference type="AlphaFoldDB" id="A0A1H0JUY2"/>
<proteinExistence type="inferred from homology"/>
<dbReference type="Pfam" id="PF00226">
    <property type="entry name" value="DnaJ"/>
    <property type="match status" value="1"/>
</dbReference>
<dbReference type="Gene3D" id="1.10.287.110">
    <property type="entry name" value="DnaJ domain"/>
    <property type="match status" value="1"/>
</dbReference>
<dbReference type="InterPro" id="IPR036410">
    <property type="entry name" value="HSP_DnaJ_Cys-rich_dom_sf"/>
</dbReference>
<comment type="subunit">
    <text evidence="11">Homodimer.</text>
</comment>
<evidence type="ECO:0000256" key="9">
    <source>
        <dbReference type="ARBA" id="ARBA00061004"/>
    </source>
</evidence>
<feature type="binding site" evidence="11">
    <location>
        <position position="207"/>
    </location>
    <ligand>
        <name>Zn(2+)</name>
        <dbReference type="ChEBI" id="CHEBI:29105"/>
        <label>2</label>
    </ligand>
</feature>
<comment type="cofactor">
    <cofactor evidence="11">
        <name>Zn(2+)</name>
        <dbReference type="ChEBI" id="CHEBI:29105"/>
    </cofactor>
    <text evidence="11">Binds 2 Zn(2+) ions per monomer.</text>
</comment>
<dbReference type="InterPro" id="IPR012724">
    <property type="entry name" value="DnaJ"/>
</dbReference>
<accession>A0A1H0JUY2</accession>
<dbReference type="SMART" id="SM00271">
    <property type="entry name" value="DnaJ"/>
    <property type="match status" value="1"/>
</dbReference>
<comment type="function">
    <text evidence="11">Participates actively in the response to hyperosmotic and heat shock by preventing the aggregation of stress-denatured proteins and by disaggregating proteins, also in an autonomous, DnaK-independent fashion. Unfolded proteins bind initially to DnaJ; upon interaction with the DnaJ-bound protein, DnaK hydrolyzes its bound ATP, resulting in the formation of a stable complex. GrpE releases ADP from DnaK; ATP binding to DnaK triggers the release of the substrate protein, thus completing the reaction cycle. Several rounds of ATP-dependent interactions between DnaJ, DnaK and GrpE are required for fully efficient folding. Also involved, together with DnaK and GrpE, in the DNA replication of plasmids through activation of initiation proteins.</text>
</comment>
<keyword evidence="6 11" id="KW-0862">Zinc</keyword>
<dbReference type="GO" id="GO:0031072">
    <property type="term" value="F:heat shock protein binding"/>
    <property type="evidence" value="ECO:0007669"/>
    <property type="project" value="InterPro"/>
</dbReference>
<dbReference type="GO" id="GO:0005737">
    <property type="term" value="C:cytoplasm"/>
    <property type="evidence" value="ECO:0007669"/>
    <property type="project" value="UniProtKB-SubCell"/>
</dbReference>